<dbReference type="EMBL" id="JAVDQH010000014">
    <property type="protein sequence ID" value="MDR6245400.1"/>
    <property type="molecule type" value="Genomic_DNA"/>
</dbReference>
<dbReference type="InterPro" id="IPR027461">
    <property type="entry name" value="Carboxypeptidase_A_C_sf"/>
</dbReference>
<dbReference type="Gene3D" id="3.50.30.60">
    <property type="entry name" value="LD-carboxypeptidase A C-terminal domain-like"/>
    <property type="match status" value="1"/>
</dbReference>
<keyword evidence="3" id="KW-0645">Protease</keyword>
<keyword evidence="9" id="KW-1185">Reference proteome</keyword>
<accession>A0ABU1J1L5</accession>
<dbReference type="RefSeq" id="WP_188777515.1">
    <property type="nucleotide sequence ID" value="NZ_BMMB01000010.1"/>
</dbReference>
<sequence length="282" mass="30904">MSQLQLKNGDTVALISCSDGIAWGKRNSVDELIQHLSGWGLRVEEAKTIMQTQYGWSGSPQERAAELNRLCADPNVKAIFDISGGDSANGILPYLDFDQIARSRKPLFGMSDLSVVLNAIYARTGVGGYHYQVMNLVRQHGEQQRQKFYATFFSGGNDLYDLDFEFLRGEDLNGELIGGNLRCLLKLAGTPNFPHARGRVIMLEGLSGRLKRIISMLDQLAQTGALEECSGLLLGTFTELEQYGERDALLDYVLKITATRGIPIVHTTGIGHGSDSGCMILG</sequence>
<keyword evidence="4" id="KW-0378">Hydrolase</keyword>
<dbReference type="InterPro" id="IPR003507">
    <property type="entry name" value="S66_fam"/>
</dbReference>
<name>A0ABU1J1L5_9BACL</name>
<keyword evidence="5" id="KW-0720">Serine protease</keyword>
<dbReference type="CDD" id="cd07025">
    <property type="entry name" value="Peptidase_S66"/>
    <property type="match status" value="1"/>
</dbReference>
<evidence type="ECO:0000259" key="6">
    <source>
        <dbReference type="Pfam" id="PF02016"/>
    </source>
</evidence>
<dbReference type="Gene3D" id="3.40.50.10740">
    <property type="entry name" value="Class I glutamine amidotransferase-like"/>
    <property type="match status" value="1"/>
</dbReference>
<evidence type="ECO:0000256" key="4">
    <source>
        <dbReference type="ARBA" id="ARBA00022801"/>
    </source>
</evidence>
<dbReference type="PIRSF" id="PIRSF028757">
    <property type="entry name" value="LD-carboxypeptidase"/>
    <property type="match status" value="1"/>
</dbReference>
<evidence type="ECO:0000256" key="1">
    <source>
        <dbReference type="ARBA" id="ARBA00010233"/>
    </source>
</evidence>
<dbReference type="InterPro" id="IPR040449">
    <property type="entry name" value="Peptidase_S66_N"/>
</dbReference>
<comment type="similarity">
    <text evidence="1">Belongs to the peptidase S66 family.</text>
</comment>
<evidence type="ECO:0000313" key="9">
    <source>
        <dbReference type="Proteomes" id="UP001185028"/>
    </source>
</evidence>
<keyword evidence="2 8" id="KW-0121">Carboxypeptidase</keyword>
<dbReference type="SUPFAM" id="SSF52317">
    <property type="entry name" value="Class I glutamine amidotransferase-like"/>
    <property type="match status" value="1"/>
</dbReference>
<dbReference type="PANTHER" id="PTHR30237:SF2">
    <property type="entry name" value="MUREIN TETRAPEPTIDE CARBOXYPEPTIDASE"/>
    <property type="match status" value="1"/>
</dbReference>
<evidence type="ECO:0000259" key="7">
    <source>
        <dbReference type="Pfam" id="PF17676"/>
    </source>
</evidence>
<dbReference type="PANTHER" id="PTHR30237">
    <property type="entry name" value="MURAMOYLTETRAPEPTIDE CARBOXYPEPTIDASE"/>
    <property type="match status" value="1"/>
</dbReference>
<protein>
    <submittedName>
        <fullName evidence="8">Muramoyltetrapeptide carboxypeptidase LdcA involved in peptidoglycan recycling</fullName>
    </submittedName>
</protein>
<dbReference type="InterPro" id="IPR027478">
    <property type="entry name" value="LdcA_N"/>
</dbReference>
<evidence type="ECO:0000256" key="2">
    <source>
        <dbReference type="ARBA" id="ARBA00022645"/>
    </source>
</evidence>
<dbReference type="InterPro" id="IPR040921">
    <property type="entry name" value="Peptidase_S66C"/>
</dbReference>
<evidence type="ECO:0000256" key="5">
    <source>
        <dbReference type="ARBA" id="ARBA00022825"/>
    </source>
</evidence>
<reference evidence="8 9" key="1">
    <citation type="submission" date="2023-07" db="EMBL/GenBank/DDBJ databases">
        <title>Genomic Encyclopedia of Type Strains, Phase IV (KMG-IV): sequencing the most valuable type-strain genomes for metagenomic binning, comparative biology and taxonomic classification.</title>
        <authorList>
            <person name="Goeker M."/>
        </authorList>
    </citation>
    <scope>NUCLEOTIDE SEQUENCE [LARGE SCALE GENOMIC DNA]</scope>
    <source>
        <strain evidence="8 9">DSM 22170</strain>
    </source>
</reference>
<dbReference type="Pfam" id="PF17676">
    <property type="entry name" value="Peptidase_S66C"/>
    <property type="match status" value="1"/>
</dbReference>
<dbReference type="SUPFAM" id="SSF141986">
    <property type="entry name" value="LD-carboxypeptidase A C-terminal domain-like"/>
    <property type="match status" value="1"/>
</dbReference>
<feature type="domain" description="LD-carboxypeptidase C-terminal" evidence="7">
    <location>
        <begin position="173"/>
        <end position="282"/>
    </location>
</feature>
<organism evidence="8 9">
    <name type="scientific">Paenibacillus hunanensis</name>
    <dbReference type="NCBI Taxonomy" id="539262"/>
    <lineage>
        <taxon>Bacteria</taxon>
        <taxon>Bacillati</taxon>
        <taxon>Bacillota</taxon>
        <taxon>Bacilli</taxon>
        <taxon>Bacillales</taxon>
        <taxon>Paenibacillaceae</taxon>
        <taxon>Paenibacillus</taxon>
    </lineage>
</organism>
<dbReference type="InterPro" id="IPR029062">
    <property type="entry name" value="Class_I_gatase-like"/>
</dbReference>
<dbReference type="Pfam" id="PF02016">
    <property type="entry name" value="Peptidase_S66"/>
    <property type="match status" value="1"/>
</dbReference>
<dbReference type="Proteomes" id="UP001185028">
    <property type="component" value="Unassembled WGS sequence"/>
</dbReference>
<feature type="domain" description="LD-carboxypeptidase N-terminal" evidence="6">
    <location>
        <begin position="12"/>
        <end position="130"/>
    </location>
</feature>
<gene>
    <name evidence="8" type="ORF">JOC58_003313</name>
</gene>
<evidence type="ECO:0000256" key="3">
    <source>
        <dbReference type="ARBA" id="ARBA00022670"/>
    </source>
</evidence>
<evidence type="ECO:0000313" key="8">
    <source>
        <dbReference type="EMBL" id="MDR6245400.1"/>
    </source>
</evidence>
<dbReference type="GO" id="GO:0004180">
    <property type="term" value="F:carboxypeptidase activity"/>
    <property type="evidence" value="ECO:0007669"/>
    <property type="project" value="UniProtKB-KW"/>
</dbReference>
<proteinExistence type="inferred from homology"/>
<comment type="caution">
    <text evidence="8">The sequence shown here is derived from an EMBL/GenBank/DDBJ whole genome shotgun (WGS) entry which is preliminary data.</text>
</comment>